<accession>A0A2A6CS88</accession>
<organism evidence="16 17">
    <name type="scientific">Pristionchus pacificus</name>
    <name type="common">Parasitic nematode worm</name>
    <dbReference type="NCBI Taxonomy" id="54126"/>
    <lineage>
        <taxon>Eukaryota</taxon>
        <taxon>Metazoa</taxon>
        <taxon>Ecdysozoa</taxon>
        <taxon>Nematoda</taxon>
        <taxon>Chromadorea</taxon>
        <taxon>Rhabditida</taxon>
        <taxon>Rhabditina</taxon>
        <taxon>Diplogasteromorpha</taxon>
        <taxon>Diplogasteroidea</taxon>
        <taxon>Neodiplogasteridae</taxon>
        <taxon>Pristionchus</taxon>
    </lineage>
</organism>
<protein>
    <recommendedName>
        <fullName evidence="11">Box C/D snoRNA protein 1</fullName>
    </recommendedName>
    <alternativeName>
        <fullName evidence="12">Zinc finger HIT domain-containing protein 6</fullName>
    </alternativeName>
</protein>
<evidence type="ECO:0000256" key="5">
    <source>
        <dbReference type="ARBA" id="ARBA00022771"/>
    </source>
</evidence>
<dbReference type="GO" id="GO:0000463">
    <property type="term" value="P:maturation of LSU-rRNA from tricistronic rRNA transcript (SSU-rRNA, 5.8S rRNA, LSU-rRNA)"/>
    <property type="evidence" value="ECO:0000318"/>
    <property type="project" value="GO_Central"/>
</dbReference>
<dbReference type="PROSITE" id="PS51083">
    <property type="entry name" value="ZF_HIT"/>
    <property type="match status" value="1"/>
</dbReference>
<evidence type="ECO:0000256" key="11">
    <source>
        <dbReference type="ARBA" id="ARBA00068630"/>
    </source>
</evidence>
<dbReference type="GO" id="GO:0008270">
    <property type="term" value="F:zinc ion binding"/>
    <property type="evidence" value="ECO:0007669"/>
    <property type="project" value="UniProtKB-UniRule"/>
</dbReference>
<keyword evidence="1" id="KW-1017">Isopeptide bond</keyword>
<keyword evidence="6" id="KW-0862">Zinc</keyword>
<dbReference type="OrthoDB" id="272357at2759"/>
<evidence type="ECO:0000256" key="2">
    <source>
        <dbReference type="ARBA" id="ARBA00022517"/>
    </source>
</evidence>
<dbReference type="Proteomes" id="UP000005239">
    <property type="component" value="Unassembled WGS sequence"/>
</dbReference>
<feature type="compositionally biased region" description="Polar residues" evidence="14">
    <location>
        <begin position="518"/>
        <end position="535"/>
    </location>
</feature>
<dbReference type="InterPro" id="IPR051639">
    <property type="entry name" value="BCD1"/>
</dbReference>
<reference evidence="16" key="2">
    <citation type="submission" date="2022-06" db="UniProtKB">
        <authorList>
            <consortium name="EnsemblMetazoa"/>
        </authorList>
    </citation>
    <scope>IDENTIFICATION</scope>
    <source>
        <strain evidence="16">PS312</strain>
    </source>
</reference>
<evidence type="ECO:0000313" key="17">
    <source>
        <dbReference type="Proteomes" id="UP000005239"/>
    </source>
</evidence>
<dbReference type="InterPro" id="IPR057721">
    <property type="entry name" value="BCD1_alpha/beta"/>
</dbReference>
<dbReference type="FunFam" id="3.30.60.190:FF:000001">
    <property type="entry name" value="box C/D snoRNA protein 1"/>
    <property type="match status" value="1"/>
</dbReference>
<evidence type="ECO:0000256" key="10">
    <source>
        <dbReference type="ARBA" id="ARBA00061949"/>
    </source>
</evidence>
<feature type="region of interest" description="Disordered" evidence="14">
    <location>
        <begin position="1"/>
        <end position="58"/>
    </location>
</feature>
<evidence type="ECO:0000313" key="16">
    <source>
        <dbReference type="EnsemblMetazoa" id="PPA20242.1"/>
    </source>
</evidence>
<keyword evidence="2" id="KW-0690">Ribosome biogenesis</keyword>
<reference evidence="17" key="1">
    <citation type="journal article" date="2008" name="Nat. Genet.">
        <title>The Pristionchus pacificus genome provides a unique perspective on nematode lifestyle and parasitism.</title>
        <authorList>
            <person name="Dieterich C."/>
            <person name="Clifton S.W."/>
            <person name="Schuster L.N."/>
            <person name="Chinwalla A."/>
            <person name="Delehaunty K."/>
            <person name="Dinkelacker I."/>
            <person name="Fulton L."/>
            <person name="Fulton R."/>
            <person name="Godfrey J."/>
            <person name="Minx P."/>
            <person name="Mitreva M."/>
            <person name="Roeseler W."/>
            <person name="Tian H."/>
            <person name="Witte H."/>
            <person name="Yang S.P."/>
            <person name="Wilson R.K."/>
            <person name="Sommer R.J."/>
        </authorList>
    </citation>
    <scope>NUCLEOTIDE SEQUENCE [LARGE SCALE GENOMIC DNA]</scope>
    <source>
        <strain evidence="17">PS312</strain>
    </source>
</reference>
<dbReference type="EnsemblMetazoa" id="PPA20242.1">
    <property type="protein sequence ID" value="PPA20242.1"/>
    <property type="gene ID" value="WBGene00109796"/>
</dbReference>
<dbReference type="PANTHER" id="PTHR13483:SF11">
    <property type="entry name" value="ZINC FINGER HIT DOMAIN-CONTAINING PROTEIN 3"/>
    <property type="match status" value="1"/>
</dbReference>
<dbReference type="InterPro" id="IPR007529">
    <property type="entry name" value="Znf_HIT"/>
</dbReference>
<evidence type="ECO:0000259" key="15">
    <source>
        <dbReference type="PROSITE" id="PS51083"/>
    </source>
</evidence>
<gene>
    <name evidence="16" type="primary">WBGene00109796</name>
</gene>
<evidence type="ECO:0000256" key="13">
    <source>
        <dbReference type="PROSITE-ProRule" id="PRU00453"/>
    </source>
</evidence>
<feature type="region of interest" description="Disordered" evidence="14">
    <location>
        <begin position="172"/>
        <end position="197"/>
    </location>
</feature>
<keyword evidence="7" id="KW-0832">Ubl conjugation</keyword>
<dbReference type="Pfam" id="PF25790">
    <property type="entry name" value="BCD1"/>
    <property type="match status" value="1"/>
</dbReference>
<comment type="function">
    <text evidence="8">Required for box C/D snoRNAs accumulation involved in snoRNA processing, snoRNA transport to the nucleolus and ribosome biogenesis.</text>
</comment>
<comment type="similarity">
    <text evidence="9">Belongs to the BCD1 family.</text>
</comment>
<evidence type="ECO:0000256" key="8">
    <source>
        <dbReference type="ARBA" id="ARBA00049598"/>
    </source>
</evidence>
<dbReference type="GO" id="GO:0005634">
    <property type="term" value="C:nucleus"/>
    <property type="evidence" value="ECO:0000318"/>
    <property type="project" value="GO_Central"/>
</dbReference>
<keyword evidence="5 13" id="KW-0863">Zinc-finger</keyword>
<keyword evidence="3" id="KW-0597">Phosphoprotein</keyword>
<keyword evidence="17" id="KW-1185">Reference proteome</keyword>
<feature type="compositionally biased region" description="Basic and acidic residues" evidence="14">
    <location>
        <begin position="12"/>
        <end position="23"/>
    </location>
</feature>
<feature type="compositionally biased region" description="Gly residues" evidence="14">
    <location>
        <begin position="408"/>
        <end position="459"/>
    </location>
</feature>
<evidence type="ECO:0000256" key="9">
    <source>
        <dbReference type="ARBA" id="ARBA00049654"/>
    </source>
</evidence>
<dbReference type="GO" id="GO:0070761">
    <property type="term" value="C:pre-snoRNP complex"/>
    <property type="evidence" value="ECO:0000318"/>
    <property type="project" value="GO_Central"/>
</dbReference>
<comment type="subunit">
    <text evidence="10">Interacts with FBL, SNU13, NOP58, NUFIP1, RUVBL1, RUVBL2 and TAF9. Interacts (via HIT-type zinc finger) with the RUVBL1/RUVBL2 complex in the presence of ADP.</text>
</comment>
<dbReference type="GO" id="GO:0000492">
    <property type="term" value="P:box C/D snoRNP assembly"/>
    <property type="evidence" value="ECO:0000318"/>
    <property type="project" value="GO_Central"/>
</dbReference>
<feature type="region of interest" description="Disordered" evidence="14">
    <location>
        <begin position="401"/>
        <end position="553"/>
    </location>
</feature>
<sequence>MTEGLLPDNSLDDLKAGSLHDEQMGEESGDDAPTEISSKMTSDDFANGLKENESDDEEAKIIAKAKAEESVRRAASNKCDICGENEKKYRCPKCDSRSCSLACSKKHKADDNCDGVRGPWQPVSKISRFNEQRVNEDANFLKQMINGVTETLSGKSNQKEIKLDLKTEESDETALVTTTEGDQLSEENGLNVPPMPIPTIPDCLPEGLREQAASPLERFLIGACHKRRVFIYFNEEKEADDGSRHEQFSDTVFWAVTLEFRKEIKGEDGQGCGQFSSYQYTVQQVPESIHVRTVIKQFLRPRMHGPLVSKDELDMDRLQPFIDATAEKINIFMPAHMRAEEKFYTVNSETTFLDNLRQRVVINHPKLIICLQDELSSMGVISEEEQRMVVDARRAILDRRAGPCPRGSRGGPFRGNNFRGGSGGFQHHGGRGGGGGGFGGFGGFGGGGRGRGGGGGFRGGNKRPFEGGDRGGYGKRGRDGGRGGRGGGRPYNQRNRDLDDFDPFEPFAGPSGAAMLESWNTSVAKTEPDNSSSGGPKNYFPDLDALGSSPNKN</sequence>
<accession>A0A8R1YM28</accession>
<feature type="compositionally biased region" description="Polar residues" evidence="14">
    <location>
        <begin position="175"/>
        <end position="188"/>
    </location>
</feature>
<name>A0A2A6CS88_PRIPA</name>
<evidence type="ECO:0000256" key="14">
    <source>
        <dbReference type="SAM" id="MobiDB-lite"/>
    </source>
</evidence>
<dbReference type="SUPFAM" id="SSF144232">
    <property type="entry name" value="HIT/MYND zinc finger-like"/>
    <property type="match status" value="1"/>
</dbReference>
<dbReference type="PANTHER" id="PTHR13483">
    <property type="entry name" value="BOX C_D SNORNA PROTEIN 1-RELATED"/>
    <property type="match status" value="1"/>
</dbReference>
<keyword evidence="4" id="KW-0479">Metal-binding</keyword>
<dbReference type="Gene3D" id="3.30.60.190">
    <property type="match status" value="1"/>
</dbReference>
<dbReference type="AlphaFoldDB" id="A0A2A6CS88"/>
<evidence type="ECO:0000256" key="1">
    <source>
        <dbReference type="ARBA" id="ARBA00022499"/>
    </source>
</evidence>
<proteinExistence type="inferred from homology"/>
<evidence type="ECO:0000256" key="6">
    <source>
        <dbReference type="ARBA" id="ARBA00022833"/>
    </source>
</evidence>
<feature type="compositionally biased region" description="Acidic residues" evidence="14">
    <location>
        <begin position="24"/>
        <end position="33"/>
    </location>
</feature>
<evidence type="ECO:0000256" key="12">
    <source>
        <dbReference type="ARBA" id="ARBA00077531"/>
    </source>
</evidence>
<evidence type="ECO:0000256" key="3">
    <source>
        <dbReference type="ARBA" id="ARBA00022553"/>
    </source>
</evidence>
<dbReference type="Pfam" id="PF04438">
    <property type="entry name" value="zf-HIT"/>
    <property type="match status" value="1"/>
</dbReference>
<feature type="domain" description="HIT-type" evidence="15">
    <location>
        <begin position="79"/>
        <end position="113"/>
    </location>
</feature>
<evidence type="ECO:0000256" key="4">
    <source>
        <dbReference type="ARBA" id="ARBA00022723"/>
    </source>
</evidence>
<evidence type="ECO:0000256" key="7">
    <source>
        <dbReference type="ARBA" id="ARBA00022843"/>
    </source>
</evidence>
<dbReference type="CDD" id="cd23023">
    <property type="entry name" value="zf-HIT_BCD1"/>
    <property type="match status" value="1"/>
</dbReference>